<dbReference type="Pfam" id="PF02621">
    <property type="entry name" value="VitK2_biosynth"/>
    <property type="match status" value="1"/>
</dbReference>
<dbReference type="SUPFAM" id="SSF53850">
    <property type="entry name" value="Periplasmic binding protein-like II"/>
    <property type="match status" value="1"/>
</dbReference>
<dbReference type="CDD" id="cd13634">
    <property type="entry name" value="PBP2_Sco4506"/>
    <property type="match status" value="1"/>
</dbReference>
<comment type="caution">
    <text evidence="5">The sequence shown here is derived from an EMBL/GenBank/DDBJ whole genome shotgun (WGS) entry which is preliminary data.</text>
</comment>
<keyword evidence="2 4" id="KW-0474">Menaquinone biosynthesis</keyword>
<dbReference type="UniPathway" id="UPA00079"/>
<dbReference type="InterPro" id="IPR003773">
    <property type="entry name" value="Menaquinone_biosynth"/>
</dbReference>
<comment type="function">
    <text evidence="4">Catalyzes the dehydration of chorismate into 3-[(1-carboxyvinyl)oxy]benzoate, a step in the biosynthesis of menaquinone (MK, vitamin K2).</text>
</comment>
<keyword evidence="3 4" id="KW-0456">Lyase</keyword>
<comment type="catalytic activity">
    <reaction evidence="4">
        <text>chorismate = 3-[(1-carboxyvinyl)-oxy]benzoate + H2O</text>
        <dbReference type="Rhea" id="RHEA:40051"/>
        <dbReference type="ChEBI" id="CHEBI:15377"/>
        <dbReference type="ChEBI" id="CHEBI:29748"/>
        <dbReference type="ChEBI" id="CHEBI:76981"/>
        <dbReference type="EC" id="4.2.1.151"/>
    </reaction>
</comment>
<dbReference type="InterPro" id="IPR030868">
    <property type="entry name" value="MqnA"/>
</dbReference>
<evidence type="ECO:0000256" key="3">
    <source>
        <dbReference type="ARBA" id="ARBA00023239"/>
    </source>
</evidence>
<dbReference type="PANTHER" id="PTHR37690:SF1">
    <property type="entry name" value="CHORISMATE DEHYDRATASE"/>
    <property type="match status" value="1"/>
</dbReference>
<dbReference type="HAMAP" id="MF_00995">
    <property type="entry name" value="MqnA"/>
    <property type="match status" value="1"/>
</dbReference>
<evidence type="ECO:0000256" key="2">
    <source>
        <dbReference type="ARBA" id="ARBA00022428"/>
    </source>
</evidence>
<dbReference type="AlphaFoldDB" id="A0A8J8FDE2"/>
<evidence type="ECO:0000256" key="1">
    <source>
        <dbReference type="ARBA" id="ARBA00004863"/>
    </source>
</evidence>
<protein>
    <recommendedName>
        <fullName evidence="4">Chorismate dehydratase</fullName>
        <ecNumber evidence="4">4.2.1.151</ecNumber>
    </recommendedName>
    <alternativeName>
        <fullName evidence="4">Menaquinone biosynthetic enzyme MqnA</fullName>
    </alternativeName>
</protein>
<dbReference type="PANTHER" id="PTHR37690">
    <property type="entry name" value="CHORISMATE DEHYDRATASE"/>
    <property type="match status" value="1"/>
</dbReference>
<dbReference type="EC" id="4.2.1.151" evidence="4"/>
<gene>
    <name evidence="4" type="primary">mqnA</name>
    <name evidence="5" type="ORF">GD597_02500</name>
</gene>
<proteinExistence type="inferred from homology"/>
<accession>A0A8J8FDE2</accession>
<dbReference type="Proteomes" id="UP000598971">
    <property type="component" value="Unassembled WGS sequence"/>
</dbReference>
<dbReference type="GO" id="GO:0016836">
    <property type="term" value="F:hydro-lyase activity"/>
    <property type="evidence" value="ECO:0007669"/>
    <property type="project" value="UniProtKB-UniRule"/>
</dbReference>
<comment type="similarity">
    <text evidence="4">Belongs to the MqnA/MqnD family. MqnA subfamily.</text>
</comment>
<dbReference type="GO" id="GO:0009234">
    <property type="term" value="P:menaquinone biosynthetic process"/>
    <property type="evidence" value="ECO:0007669"/>
    <property type="project" value="UniProtKB-UniRule"/>
</dbReference>
<dbReference type="EMBL" id="WHPF01000002">
    <property type="protein sequence ID" value="NNV54314.1"/>
    <property type="molecule type" value="Genomic_DNA"/>
</dbReference>
<comment type="pathway">
    <text evidence="1 4">Quinol/quinone metabolism; menaquinone biosynthesis.</text>
</comment>
<organism evidence="5 6">
    <name type="scientific">Limnovirga soli</name>
    <dbReference type="NCBI Taxonomy" id="2656915"/>
    <lineage>
        <taxon>Bacteria</taxon>
        <taxon>Pseudomonadati</taxon>
        <taxon>Bacteroidota</taxon>
        <taxon>Chitinophagia</taxon>
        <taxon>Chitinophagales</taxon>
        <taxon>Chitinophagaceae</taxon>
        <taxon>Limnovirga</taxon>
    </lineage>
</organism>
<name>A0A8J8FDE2_9BACT</name>
<evidence type="ECO:0000256" key="4">
    <source>
        <dbReference type="HAMAP-Rule" id="MF_00995"/>
    </source>
</evidence>
<evidence type="ECO:0000313" key="5">
    <source>
        <dbReference type="EMBL" id="NNV54314.1"/>
    </source>
</evidence>
<sequence length="248" mass="27652">MLEQIKVGAVSYLNTRPLLYGIRQSAILMQQIELIEDYPANIANMLMDGRIDIGLVPVAIIPKINNAQIISDFCIGAEGNVASVGLFSDVPVEEIEEVILDYQSRTSVNLARILLQQYWKLNPIFTPAGTDFIAQIKGTTAAIIIGDRALAHRNKTRYMYDLAGSWKAMTGLPFVFAAWVANKPLPDTFIEAFNSANALGMAEIDAVIKEINYPLYDVRTYFTQNISYRLTPEKLKGLDLFLEMLGKL</sequence>
<keyword evidence="6" id="KW-1185">Reference proteome</keyword>
<reference evidence="5" key="1">
    <citation type="submission" date="2019-10" db="EMBL/GenBank/DDBJ databases">
        <title>Draft genome sequence of Panacibacter sp. KCS-6.</title>
        <authorList>
            <person name="Yim K.J."/>
        </authorList>
    </citation>
    <scope>NUCLEOTIDE SEQUENCE</scope>
    <source>
        <strain evidence="5">KCS-6</strain>
    </source>
</reference>
<dbReference type="Gene3D" id="3.40.190.10">
    <property type="entry name" value="Periplasmic binding protein-like II"/>
    <property type="match status" value="2"/>
</dbReference>
<evidence type="ECO:0000313" key="6">
    <source>
        <dbReference type="Proteomes" id="UP000598971"/>
    </source>
</evidence>